<organism evidence="2 3">
    <name type="scientific">Batillaria attramentaria</name>
    <dbReference type="NCBI Taxonomy" id="370345"/>
    <lineage>
        <taxon>Eukaryota</taxon>
        <taxon>Metazoa</taxon>
        <taxon>Spiralia</taxon>
        <taxon>Lophotrochozoa</taxon>
        <taxon>Mollusca</taxon>
        <taxon>Gastropoda</taxon>
        <taxon>Caenogastropoda</taxon>
        <taxon>Sorbeoconcha</taxon>
        <taxon>Cerithioidea</taxon>
        <taxon>Batillariidae</taxon>
        <taxon>Batillaria</taxon>
    </lineage>
</organism>
<feature type="non-terminal residue" evidence="2">
    <location>
        <position position="53"/>
    </location>
</feature>
<reference evidence="2 3" key="1">
    <citation type="journal article" date="2023" name="Sci. Data">
        <title>Genome assembly of the Korean intertidal mud-creeper Batillaria attramentaria.</title>
        <authorList>
            <person name="Patra A.K."/>
            <person name="Ho P.T."/>
            <person name="Jun S."/>
            <person name="Lee S.J."/>
            <person name="Kim Y."/>
            <person name="Won Y.J."/>
        </authorList>
    </citation>
    <scope>NUCLEOTIDE SEQUENCE [LARGE SCALE GENOMIC DNA]</scope>
    <source>
        <strain evidence="2">Wonlab-2016</strain>
    </source>
</reference>
<dbReference type="AlphaFoldDB" id="A0ABD0M0X8"/>
<feature type="region of interest" description="Disordered" evidence="1">
    <location>
        <begin position="20"/>
        <end position="39"/>
    </location>
</feature>
<keyword evidence="3" id="KW-1185">Reference proteome</keyword>
<evidence type="ECO:0000256" key="1">
    <source>
        <dbReference type="SAM" id="MobiDB-lite"/>
    </source>
</evidence>
<protein>
    <submittedName>
        <fullName evidence="2">Uncharacterized protein</fullName>
    </submittedName>
</protein>
<sequence length="53" mass="6072">WVVRPSVVFRAPGPRLWVTPGHKPVKRDPTGSGPSAIRSFRHNGRRLQQFIIR</sequence>
<gene>
    <name evidence="2" type="ORF">BaRGS_00004019</name>
</gene>
<evidence type="ECO:0000313" key="2">
    <source>
        <dbReference type="EMBL" id="KAK7504991.1"/>
    </source>
</evidence>
<dbReference type="EMBL" id="JACVVK020000013">
    <property type="protein sequence ID" value="KAK7504991.1"/>
    <property type="molecule type" value="Genomic_DNA"/>
</dbReference>
<evidence type="ECO:0000313" key="3">
    <source>
        <dbReference type="Proteomes" id="UP001519460"/>
    </source>
</evidence>
<accession>A0ABD0M0X8</accession>
<feature type="non-terminal residue" evidence="2">
    <location>
        <position position="1"/>
    </location>
</feature>
<comment type="caution">
    <text evidence="2">The sequence shown here is derived from an EMBL/GenBank/DDBJ whole genome shotgun (WGS) entry which is preliminary data.</text>
</comment>
<dbReference type="Proteomes" id="UP001519460">
    <property type="component" value="Unassembled WGS sequence"/>
</dbReference>
<name>A0ABD0M0X8_9CAEN</name>
<proteinExistence type="predicted"/>